<dbReference type="Proteomes" id="UP000514752">
    <property type="component" value="Chromosome"/>
</dbReference>
<dbReference type="InterPro" id="IPR007730">
    <property type="entry name" value="SPOR-like_dom"/>
</dbReference>
<dbReference type="InterPro" id="IPR009009">
    <property type="entry name" value="RlpA-like_DPBB"/>
</dbReference>
<dbReference type="EMBL" id="CP059567">
    <property type="protein sequence ID" value="QMT40170.1"/>
    <property type="molecule type" value="Genomic_DNA"/>
</dbReference>
<comment type="similarity">
    <text evidence="4 5">Belongs to the RlpA family.</text>
</comment>
<proteinExistence type="inferred from homology"/>
<dbReference type="GO" id="GO:0071555">
    <property type="term" value="P:cell wall organization"/>
    <property type="evidence" value="ECO:0007669"/>
    <property type="project" value="UniProtKB-KW"/>
</dbReference>
<dbReference type="RefSeq" id="WP_009118940.1">
    <property type="nucleotide sequence ID" value="NZ_CP059567.1"/>
</dbReference>
<dbReference type="AlphaFoldDB" id="A0A7D7SPE9"/>
<keyword evidence="2 4" id="KW-0456">Lyase</keyword>
<evidence type="ECO:0000256" key="4">
    <source>
        <dbReference type="HAMAP-Rule" id="MF_02071"/>
    </source>
</evidence>
<dbReference type="HAMAP" id="MF_02071">
    <property type="entry name" value="RlpA"/>
    <property type="match status" value="1"/>
</dbReference>
<dbReference type="InterPro" id="IPR034718">
    <property type="entry name" value="RlpA"/>
</dbReference>
<dbReference type="GO" id="GO:0008932">
    <property type="term" value="F:lytic endotransglycosylase activity"/>
    <property type="evidence" value="ECO:0007669"/>
    <property type="project" value="UniProtKB-UniRule"/>
</dbReference>
<gene>
    <name evidence="4" type="primary">rlpA</name>
    <name evidence="7" type="ORF">H3L94_10025</name>
</gene>
<name>A0A7D7SPE9_9NEIS</name>
<dbReference type="Gene3D" id="2.40.40.10">
    <property type="entry name" value="RlpA-like domain"/>
    <property type="match status" value="1"/>
</dbReference>
<evidence type="ECO:0000313" key="7">
    <source>
        <dbReference type="EMBL" id="QMT40170.1"/>
    </source>
</evidence>
<keyword evidence="3 4" id="KW-0961">Cell wall biogenesis/degradation</keyword>
<sequence length="267" mass="29341">MEPVLAKLKNAFFIGMTTCIGLFSSLMNTASAESSGNQARLTAPVYHGNSANLHPSAVAKPERLHRSANRSYQVRGVRYTPATRVQAFTQTGRASWYGRQFHGRLTASGERYDMNLMTAAHKTLPIPSYARVTNLSNGKSVVVRINDRGPFHGSRVIDVSKAAAQSLGFINSGTANVRIEQIVPEQQQQAAAPAREAGSIYVNLRRFDNRADAQSYLEATTRQLRHMNNTAQQLLLVPQDSGFVVRLGPFQQQDQADRLKQTVLASA</sequence>
<dbReference type="NCBIfam" id="TIGR00413">
    <property type="entry name" value="rlpA"/>
    <property type="match status" value="1"/>
</dbReference>
<feature type="domain" description="SPOR" evidence="6">
    <location>
        <begin position="194"/>
        <end position="267"/>
    </location>
</feature>
<dbReference type="PANTHER" id="PTHR34183:SF1">
    <property type="entry name" value="ENDOLYTIC PEPTIDOGLYCAN TRANSGLYCOSYLASE RLPA"/>
    <property type="match status" value="1"/>
</dbReference>
<dbReference type="InterPro" id="IPR036908">
    <property type="entry name" value="RlpA-like_sf"/>
</dbReference>
<comment type="function">
    <text evidence="4">Lytic transglycosylase with a strong preference for naked glycan strands that lack stem peptides.</text>
</comment>
<dbReference type="GO" id="GO:0042834">
    <property type="term" value="F:peptidoglycan binding"/>
    <property type="evidence" value="ECO:0007669"/>
    <property type="project" value="InterPro"/>
</dbReference>
<protein>
    <recommendedName>
        <fullName evidence="4">Endolytic peptidoglycan transglycosylase RlpA</fullName>
        <ecNumber evidence="4">4.2.2.-</ecNumber>
    </recommendedName>
</protein>
<dbReference type="PANTHER" id="PTHR34183">
    <property type="entry name" value="ENDOLYTIC PEPTIDOGLYCAN TRANSGLYCOSYLASE RLPA"/>
    <property type="match status" value="1"/>
</dbReference>
<evidence type="ECO:0000256" key="3">
    <source>
        <dbReference type="ARBA" id="ARBA00023316"/>
    </source>
</evidence>
<evidence type="ECO:0000313" key="8">
    <source>
        <dbReference type="Proteomes" id="UP000514752"/>
    </source>
</evidence>
<dbReference type="InterPro" id="IPR012997">
    <property type="entry name" value="RplA"/>
</dbReference>
<evidence type="ECO:0000259" key="6">
    <source>
        <dbReference type="PROSITE" id="PS51724"/>
    </source>
</evidence>
<dbReference type="EC" id="4.2.2.-" evidence="4"/>
<dbReference type="PROSITE" id="PS51724">
    <property type="entry name" value="SPOR"/>
    <property type="match status" value="1"/>
</dbReference>
<accession>A0A7D7SPE9</accession>
<keyword evidence="1" id="KW-0732">Signal</keyword>
<dbReference type="GO" id="GO:0000270">
    <property type="term" value="P:peptidoglycan metabolic process"/>
    <property type="evidence" value="ECO:0007669"/>
    <property type="project" value="UniProtKB-UniRule"/>
</dbReference>
<dbReference type="CDD" id="cd22268">
    <property type="entry name" value="DPBB_RlpA-like"/>
    <property type="match status" value="1"/>
</dbReference>
<dbReference type="KEGG" id="nsg:H3L94_10025"/>
<evidence type="ECO:0000256" key="5">
    <source>
        <dbReference type="RuleBase" id="RU003495"/>
    </source>
</evidence>
<dbReference type="Pfam" id="PF03330">
    <property type="entry name" value="DPBB_1"/>
    <property type="match status" value="1"/>
</dbReference>
<reference evidence="7 8" key="1">
    <citation type="submission" date="2020-07" db="EMBL/GenBank/DDBJ databases">
        <title>Genomic diversity of species in the Neisseriaceae family.</title>
        <authorList>
            <person name="Vincent A.T."/>
            <person name="Bernet E."/>
            <person name="Veyrier F.J."/>
        </authorList>
    </citation>
    <scope>NUCLEOTIDE SEQUENCE [LARGE SCALE GENOMIC DNA]</scope>
    <source>
        <strain evidence="7 8">DSM 22244</strain>
    </source>
</reference>
<dbReference type="SUPFAM" id="SSF50685">
    <property type="entry name" value="Barwin-like endoglucanases"/>
    <property type="match status" value="1"/>
</dbReference>
<evidence type="ECO:0000256" key="1">
    <source>
        <dbReference type="ARBA" id="ARBA00022729"/>
    </source>
</evidence>
<evidence type="ECO:0000256" key="2">
    <source>
        <dbReference type="ARBA" id="ARBA00023239"/>
    </source>
</evidence>
<organism evidence="7 8">
    <name type="scientific">Neisseria shayeganii</name>
    <dbReference type="NCBI Taxonomy" id="607712"/>
    <lineage>
        <taxon>Bacteria</taxon>
        <taxon>Pseudomonadati</taxon>
        <taxon>Pseudomonadota</taxon>
        <taxon>Betaproteobacteria</taxon>
        <taxon>Neisseriales</taxon>
        <taxon>Neisseriaceae</taxon>
        <taxon>Neisseria</taxon>
    </lineage>
</organism>
<dbReference type="FunFam" id="2.40.40.10:FF:000003">
    <property type="entry name" value="Endolytic peptidoglycan transglycosylase RlpA"/>
    <property type="match status" value="1"/>
</dbReference>